<keyword evidence="2" id="KW-1185">Reference proteome</keyword>
<organism evidence="1 2">
    <name type="scientific">Vespula squamosa</name>
    <name type="common">Southern yellow jacket</name>
    <name type="synonym">Wasp</name>
    <dbReference type="NCBI Taxonomy" id="30214"/>
    <lineage>
        <taxon>Eukaryota</taxon>
        <taxon>Metazoa</taxon>
        <taxon>Ecdysozoa</taxon>
        <taxon>Arthropoda</taxon>
        <taxon>Hexapoda</taxon>
        <taxon>Insecta</taxon>
        <taxon>Pterygota</taxon>
        <taxon>Neoptera</taxon>
        <taxon>Endopterygota</taxon>
        <taxon>Hymenoptera</taxon>
        <taxon>Apocrita</taxon>
        <taxon>Aculeata</taxon>
        <taxon>Vespoidea</taxon>
        <taxon>Vespidae</taxon>
        <taxon>Vespinae</taxon>
        <taxon>Vespula</taxon>
    </lineage>
</organism>
<sequence length="262" mass="30235">MQHFIVFDRCEIGISRNALGRTRRQQSRTFDDFGDYKCSFALTSDEYTSELPRNAFAAITKEEETQIGISRNALGRTRRQQSRTFDDFGDYKCSFALTSDEYTSELPRNAFAAITKEEETQIGISRNALGRTRRQQSRTFDDFDDYKCSFALTSDEYTSELPRDAFAAIINEEETQIGISRNALGRTRRQQSRTFDDFDDYKCSFALTSDEYTSELPRDAFAAIINEEETQFGIVHWSSVATRDDSTIEPMIDCDLNFEEWT</sequence>
<dbReference type="Proteomes" id="UP001607302">
    <property type="component" value="Unassembled WGS sequence"/>
</dbReference>
<gene>
    <name evidence="1" type="ORF">V1478_018626</name>
</gene>
<name>A0ABD1ZVS7_VESSQ</name>
<accession>A0ABD1ZVS7</accession>
<proteinExistence type="predicted"/>
<comment type="caution">
    <text evidence="1">The sequence shown here is derived from an EMBL/GenBank/DDBJ whole genome shotgun (WGS) entry which is preliminary data.</text>
</comment>
<evidence type="ECO:0000313" key="1">
    <source>
        <dbReference type="EMBL" id="KAL2711605.1"/>
    </source>
</evidence>
<reference evidence="1 2" key="1">
    <citation type="journal article" date="2024" name="Ann. Entomol. Soc. Am.">
        <title>Genomic analyses of the southern and eastern yellowjacket wasps (Hymenoptera: Vespidae) reveal evolutionary signatures of social life.</title>
        <authorList>
            <person name="Catto M.A."/>
            <person name="Caine P.B."/>
            <person name="Orr S.E."/>
            <person name="Hunt B.G."/>
            <person name="Goodisman M.A.D."/>
        </authorList>
    </citation>
    <scope>NUCLEOTIDE SEQUENCE [LARGE SCALE GENOMIC DNA]</scope>
    <source>
        <strain evidence="1">233</strain>
        <tissue evidence="1">Head and thorax</tissue>
    </source>
</reference>
<dbReference type="EMBL" id="JAUDFV010000173">
    <property type="protein sequence ID" value="KAL2711605.1"/>
    <property type="molecule type" value="Genomic_DNA"/>
</dbReference>
<evidence type="ECO:0000313" key="2">
    <source>
        <dbReference type="Proteomes" id="UP001607302"/>
    </source>
</evidence>
<protein>
    <submittedName>
        <fullName evidence="1">Uncharacterized protein</fullName>
    </submittedName>
</protein>
<dbReference type="AlphaFoldDB" id="A0ABD1ZVS7"/>